<keyword evidence="1" id="KW-0812">Transmembrane</keyword>
<feature type="transmembrane region" description="Helical" evidence="1">
    <location>
        <begin position="9"/>
        <end position="26"/>
    </location>
</feature>
<sequence>MIKTILKNIVFFIISVICMSVVMNNVVPDGYWPSAISLLMLSVNYFIWGLCQ</sequence>
<keyword evidence="1" id="KW-0472">Membrane</keyword>
<protein>
    <submittedName>
        <fullName evidence="2">Uncharacterized protein</fullName>
    </submittedName>
</protein>
<keyword evidence="1" id="KW-1133">Transmembrane helix</keyword>
<reference evidence="2" key="1">
    <citation type="journal article" date="2021" name="Proc. Natl. Acad. Sci. U.S.A.">
        <title>A Catalog of Tens of Thousands of Viruses from Human Metagenomes Reveals Hidden Associations with Chronic Diseases.</title>
        <authorList>
            <person name="Tisza M.J."/>
            <person name="Buck C.B."/>
        </authorList>
    </citation>
    <scope>NUCLEOTIDE SEQUENCE</scope>
    <source>
        <strain evidence="2">CtDXu9</strain>
    </source>
</reference>
<evidence type="ECO:0000313" key="2">
    <source>
        <dbReference type="EMBL" id="DAG04503.1"/>
    </source>
</evidence>
<dbReference type="EMBL" id="BK016244">
    <property type="protein sequence ID" value="DAG04503.1"/>
    <property type="molecule type" value="Genomic_DNA"/>
</dbReference>
<name>A0A8S5VCZ4_9CAUD</name>
<accession>A0A8S5VCZ4</accession>
<feature type="transmembrane region" description="Helical" evidence="1">
    <location>
        <begin position="32"/>
        <end position="51"/>
    </location>
</feature>
<proteinExistence type="predicted"/>
<evidence type="ECO:0000256" key="1">
    <source>
        <dbReference type="SAM" id="Phobius"/>
    </source>
</evidence>
<organism evidence="2">
    <name type="scientific">Siphoviridae sp. ctDXu9</name>
    <dbReference type="NCBI Taxonomy" id="2825387"/>
    <lineage>
        <taxon>Viruses</taxon>
        <taxon>Duplodnaviria</taxon>
        <taxon>Heunggongvirae</taxon>
        <taxon>Uroviricota</taxon>
        <taxon>Caudoviricetes</taxon>
    </lineage>
</organism>